<gene>
    <name evidence="7" type="ORF">ALO52_200280</name>
</gene>
<organism evidence="7 8">
    <name type="scientific">Pseudomonas syringae pv. primulae</name>
    <dbReference type="NCBI Taxonomy" id="251707"/>
    <lineage>
        <taxon>Bacteria</taxon>
        <taxon>Pseudomonadati</taxon>
        <taxon>Pseudomonadota</taxon>
        <taxon>Gammaproteobacteria</taxon>
        <taxon>Pseudomonadales</taxon>
        <taxon>Pseudomonadaceae</taxon>
        <taxon>Pseudomonas</taxon>
    </lineage>
</organism>
<evidence type="ECO:0000313" key="7">
    <source>
        <dbReference type="EMBL" id="KPY32588.1"/>
    </source>
</evidence>
<sequence>MAFVTRQTLPFRSRMKVSDRFNQIPVSVMNRFQGKGLAFAKRIYAPRTVGVSVGFLTVAASLFHLNAAPWLWALAFFNALIWPHVAYYLARTSRQPYQAEWRNLLTDSFCGGFWIGAMGFSVLPAITVVAMMAMHNIAAAGPRLMLRGFVAQAAGIMVSLLVLDPVINLESTPMQMYACLPVLVIYPIFIGWMSHQVTLKLREHRNILHRLSRTDSLTGLLNHGAWKELLDLEFAKSRSLSQDCVVALFDIDFFKTINDTYGHLVGDTVLQSISQAMVDNLRKNDVTGRCGGDEFCVILPGANTAQARKVLEKLRLAIDELTYSLHEDLKVSLSIGVAAYNHGLNDTSAWLHEADKALYLAKSTGRNRVVIADDIRADCQDMSVQT</sequence>
<proteinExistence type="predicted"/>
<dbReference type="SUPFAM" id="SSF55073">
    <property type="entry name" value="Nucleotide cyclase"/>
    <property type="match status" value="1"/>
</dbReference>
<dbReference type="EMBL" id="LJRC01000230">
    <property type="protein sequence ID" value="KPY32588.1"/>
    <property type="molecule type" value="Genomic_DNA"/>
</dbReference>
<dbReference type="InterPro" id="IPR007894">
    <property type="entry name" value="MASE2"/>
</dbReference>
<keyword evidence="5" id="KW-0472">Membrane</keyword>
<evidence type="ECO:0000256" key="1">
    <source>
        <dbReference type="ARBA" id="ARBA00001946"/>
    </source>
</evidence>
<comment type="caution">
    <text evidence="7">The sequence shown here is derived from an EMBL/GenBank/DDBJ whole genome shotgun (WGS) entry which is preliminary data.</text>
</comment>
<dbReference type="InterPro" id="IPR000160">
    <property type="entry name" value="GGDEF_dom"/>
</dbReference>
<name>A0A0P9YE71_9PSED</name>
<feature type="transmembrane region" description="Helical" evidence="5">
    <location>
        <begin position="175"/>
        <end position="193"/>
    </location>
</feature>
<dbReference type="EC" id="2.7.7.65" evidence="3"/>
<evidence type="ECO:0000313" key="8">
    <source>
        <dbReference type="Proteomes" id="UP000050562"/>
    </source>
</evidence>
<accession>A0A0P9YE71</accession>
<feature type="transmembrane region" description="Helical" evidence="5">
    <location>
        <begin position="144"/>
        <end position="163"/>
    </location>
</feature>
<dbReference type="InterPro" id="IPR050469">
    <property type="entry name" value="Diguanylate_Cyclase"/>
</dbReference>
<dbReference type="Gene3D" id="3.30.70.270">
    <property type="match status" value="1"/>
</dbReference>
<comment type="catalytic activity">
    <reaction evidence="4">
        <text>2 GTP = 3',3'-c-di-GMP + 2 diphosphate</text>
        <dbReference type="Rhea" id="RHEA:24898"/>
        <dbReference type="ChEBI" id="CHEBI:33019"/>
        <dbReference type="ChEBI" id="CHEBI:37565"/>
        <dbReference type="ChEBI" id="CHEBI:58805"/>
        <dbReference type="EC" id="2.7.7.65"/>
    </reaction>
</comment>
<dbReference type="GO" id="GO:0052621">
    <property type="term" value="F:diguanylate cyclase activity"/>
    <property type="evidence" value="ECO:0007669"/>
    <property type="project" value="UniProtKB-EC"/>
</dbReference>
<keyword evidence="5" id="KW-0812">Transmembrane</keyword>
<feature type="transmembrane region" description="Helical" evidence="5">
    <location>
        <begin position="111"/>
        <end position="132"/>
    </location>
</feature>
<dbReference type="SMART" id="SM00267">
    <property type="entry name" value="GGDEF"/>
    <property type="match status" value="1"/>
</dbReference>
<dbReference type="PANTHER" id="PTHR45138:SF9">
    <property type="entry name" value="DIGUANYLATE CYCLASE DGCM-RELATED"/>
    <property type="match status" value="1"/>
</dbReference>
<dbReference type="Pfam" id="PF05230">
    <property type="entry name" value="MASE2"/>
    <property type="match status" value="1"/>
</dbReference>
<dbReference type="PANTHER" id="PTHR45138">
    <property type="entry name" value="REGULATORY COMPONENTS OF SENSORY TRANSDUCTION SYSTEM"/>
    <property type="match status" value="1"/>
</dbReference>
<dbReference type="InterPro" id="IPR029787">
    <property type="entry name" value="Nucleotide_cyclase"/>
</dbReference>
<dbReference type="InterPro" id="IPR043128">
    <property type="entry name" value="Rev_trsase/Diguanyl_cyclase"/>
</dbReference>
<reference evidence="7 8" key="1">
    <citation type="submission" date="2015-09" db="EMBL/GenBank/DDBJ databases">
        <title>Genome announcement of multiple Pseudomonas syringae strains.</title>
        <authorList>
            <person name="Thakur S."/>
            <person name="Wang P.W."/>
            <person name="Gong Y."/>
            <person name="Weir B.S."/>
            <person name="Guttman D.S."/>
        </authorList>
    </citation>
    <scope>NUCLEOTIDE SEQUENCE [LARGE SCALE GENOMIC DNA]</scope>
    <source>
        <strain evidence="7 8">ICMP3956</strain>
    </source>
</reference>
<dbReference type="PROSITE" id="PS50887">
    <property type="entry name" value="GGDEF"/>
    <property type="match status" value="1"/>
</dbReference>
<dbReference type="AlphaFoldDB" id="A0A0P9YE71"/>
<dbReference type="Proteomes" id="UP000050562">
    <property type="component" value="Unassembled WGS sequence"/>
</dbReference>
<dbReference type="FunFam" id="3.30.70.270:FF:000001">
    <property type="entry name" value="Diguanylate cyclase domain protein"/>
    <property type="match status" value="1"/>
</dbReference>
<dbReference type="NCBIfam" id="TIGR00254">
    <property type="entry name" value="GGDEF"/>
    <property type="match status" value="1"/>
</dbReference>
<evidence type="ECO:0000256" key="3">
    <source>
        <dbReference type="ARBA" id="ARBA00012528"/>
    </source>
</evidence>
<dbReference type="CDD" id="cd01949">
    <property type="entry name" value="GGDEF"/>
    <property type="match status" value="1"/>
</dbReference>
<protein>
    <recommendedName>
        <fullName evidence="3">diguanylate cyclase</fullName>
        <ecNumber evidence="3">2.7.7.65</ecNumber>
    </recommendedName>
</protein>
<feature type="transmembrane region" description="Helical" evidence="5">
    <location>
        <begin position="44"/>
        <end position="64"/>
    </location>
</feature>
<feature type="transmembrane region" description="Helical" evidence="5">
    <location>
        <begin position="70"/>
        <end position="90"/>
    </location>
</feature>
<evidence type="ECO:0000256" key="4">
    <source>
        <dbReference type="ARBA" id="ARBA00034247"/>
    </source>
</evidence>
<evidence type="ECO:0000259" key="6">
    <source>
        <dbReference type="PROSITE" id="PS50887"/>
    </source>
</evidence>
<comment type="cofactor">
    <cofactor evidence="1">
        <name>Mg(2+)</name>
        <dbReference type="ChEBI" id="CHEBI:18420"/>
    </cofactor>
</comment>
<evidence type="ECO:0000256" key="5">
    <source>
        <dbReference type="SAM" id="Phobius"/>
    </source>
</evidence>
<dbReference type="Pfam" id="PF00990">
    <property type="entry name" value="GGDEF"/>
    <property type="match status" value="1"/>
</dbReference>
<evidence type="ECO:0000256" key="2">
    <source>
        <dbReference type="ARBA" id="ARBA00004533"/>
    </source>
</evidence>
<comment type="subcellular location">
    <subcellularLocation>
        <location evidence="2">Cell inner membrane</location>
    </subcellularLocation>
</comment>
<keyword evidence="5" id="KW-1133">Transmembrane helix</keyword>
<dbReference type="GO" id="GO:0005886">
    <property type="term" value="C:plasma membrane"/>
    <property type="evidence" value="ECO:0007669"/>
    <property type="project" value="UniProtKB-SubCell"/>
</dbReference>
<dbReference type="PATRIC" id="fig|251707.3.peg.5140"/>
<feature type="domain" description="GGDEF" evidence="6">
    <location>
        <begin position="242"/>
        <end position="374"/>
    </location>
</feature>